<dbReference type="Proteomes" id="UP000234439">
    <property type="component" value="Unassembled WGS sequence"/>
</dbReference>
<name>A0A486RU99_KLEPN</name>
<sequence>MRITALDDDPGRKINPGMEQYAVFLYGVEVKHVFTADSDKGEVIAAVLDSQGDLTAENGEVKRETLFSHVRIERCPR</sequence>
<reference evidence="2" key="2">
    <citation type="submission" date="2019-03" db="EMBL/GenBank/DDBJ databases">
        <authorList>
            <consortium name="Pathogen Informatics"/>
        </authorList>
    </citation>
    <scope>NUCLEOTIDE SEQUENCE</scope>
    <source>
        <strain evidence="2">5012STDY7626451</strain>
    </source>
</reference>
<reference evidence="1 3" key="1">
    <citation type="journal article" date="2017" name="J. Infect. Dis.">
        <title>An Analysis of the Epidemic of Klebsiella pneumoniae Carbapenemase-Producing K. pneumoniae: Convergence of Two Evolutionary Mechanisms Creates the Perfect Storm.</title>
        <authorList>
            <person name="Rojas L.J."/>
            <person name="Weinstock G.M."/>
            <person name="De La Cadena E."/>
            <person name="Diaz L."/>
            <person name="Rios R."/>
            <person name="Hanson B.M."/>
            <person name="Brown J.S."/>
            <person name="Vats P."/>
            <person name="Phillips D.S."/>
            <person name="Nguyen H."/>
            <person name="Hujer K.M."/>
            <person name="Correa A."/>
            <person name="Adams M.D."/>
            <person name="Perez F."/>
            <person name="Sodergren E."/>
            <person name="Narechania A."/>
            <person name="Planet P.J."/>
            <person name="Villegas M.V."/>
            <person name="Bonomo R.A."/>
            <person name="Arias C.A."/>
        </authorList>
    </citation>
    <scope>NUCLEOTIDE SEQUENCE [LARGE SCALE GENOMIC DNA]</scope>
    <source>
        <strain evidence="1 3">COL-Kpn30</strain>
    </source>
</reference>
<evidence type="ECO:0000313" key="2">
    <source>
        <dbReference type="EMBL" id="VGM05395.1"/>
    </source>
</evidence>
<dbReference type="RefSeq" id="WP_024623183.1">
    <property type="nucleotide sequence ID" value="NZ_CAAGTE010000002.1"/>
</dbReference>
<accession>A0A486RU99</accession>
<evidence type="ECO:0000313" key="1">
    <source>
        <dbReference type="EMBL" id="PLE23887.1"/>
    </source>
</evidence>
<evidence type="ECO:0000313" key="3">
    <source>
        <dbReference type="Proteomes" id="UP000234439"/>
    </source>
</evidence>
<dbReference type="EMBL" id="CAAHCX010000003">
    <property type="protein sequence ID" value="VGM05395.1"/>
    <property type="molecule type" value="Genomic_DNA"/>
</dbReference>
<dbReference type="EMBL" id="NCMJ01000273">
    <property type="protein sequence ID" value="PLE23887.1"/>
    <property type="molecule type" value="Genomic_DNA"/>
</dbReference>
<protein>
    <submittedName>
        <fullName evidence="2">Uncharacterized protein</fullName>
    </submittedName>
</protein>
<dbReference type="AlphaFoldDB" id="A0A486RU99"/>
<gene>
    <name evidence="1" type="ORF">B6I68_30945</name>
    <name evidence="2" type="ORF">SAMEA4873653_02751</name>
</gene>
<proteinExistence type="predicted"/>
<organism evidence="2">
    <name type="scientific">Klebsiella pneumoniae</name>
    <dbReference type="NCBI Taxonomy" id="573"/>
    <lineage>
        <taxon>Bacteria</taxon>
        <taxon>Pseudomonadati</taxon>
        <taxon>Pseudomonadota</taxon>
        <taxon>Gammaproteobacteria</taxon>
        <taxon>Enterobacterales</taxon>
        <taxon>Enterobacteriaceae</taxon>
        <taxon>Klebsiella/Raoultella group</taxon>
        <taxon>Klebsiella</taxon>
        <taxon>Klebsiella pneumoniae complex</taxon>
    </lineage>
</organism>